<dbReference type="InterPro" id="IPR045829">
    <property type="entry name" value="PKD_6"/>
</dbReference>
<evidence type="ECO:0000256" key="1">
    <source>
        <dbReference type="SAM" id="SignalP"/>
    </source>
</evidence>
<accession>A0A1H6AKG4</accession>
<dbReference type="RefSeq" id="WP_262495041.1">
    <property type="nucleotide sequence ID" value="NZ_FNVR01000049.1"/>
</dbReference>
<feature type="signal peptide" evidence="1">
    <location>
        <begin position="1"/>
        <end position="18"/>
    </location>
</feature>
<proteinExistence type="predicted"/>
<dbReference type="Pfam" id="PF18657">
    <property type="entry name" value="YDG"/>
    <property type="match status" value="1"/>
</dbReference>
<dbReference type="AlphaFoldDB" id="A0A1H6AKG4"/>
<feature type="chain" id="PRO_5009292781" evidence="1">
    <location>
        <begin position="19"/>
        <end position="962"/>
    </location>
</feature>
<dbReference type="Pfam" id="PF19408">
    <property type="entry name" value="PKD_6"/>
    <property type="match status" value="1"/>
</dbReference>
<keyword evidence="1" id="KW-0732">Signal</keyword>
<dbReference type="Proteomes" id="UP000236736">
    <property type="component" value="Unassembled WGS sequence"/>
</dbReference>
<feature type="domain" description="YDG" evidence="2">
    <location>
        <begin position="895"/>
        <end position="954"/>
    </location>
</feature>
<evidence type="ECO:0000313" key="5">
    <source>
        <dbReference type="Proteomes" id="UP000236736"/>
    </source>
</evidence>
<evidence type="ECO:0000259" key="2">
    <source>
        <dbReference type="Pfam" id="PF18657"/>
    </source>
</evidence>
<feature type="non-terminal residue" evidence="4">
    <location>
        <position position="962"/>
    </location>
</feature>
<evidence type="ECO:0000313" key="4">
    <source>
        <dbReference type="EMBL" id="SEG49219.1"/>
    </source>
</evidence>
<dbReference type="STRING" id="1120964.GCA_001313265_07607"/>
<sequence>MKAILLFFLCLITQVSFAQCEFTETRSYFGCEISGSPCFAPTITNQPVSATITFGENAQFTVTGSGSVAAAQWQELNNGSWINLSNGGVYSGVNSETLTLTNPSVSLSGRKYRIVIKGCGTEVISDGVATLTVNKASQTISWANPSNITFGTALGSEQLNATLTQGDGALTYNPGEGTILNVGQSILRVDAAATANFNAAFKEVTITVEEDSSLPFLPASLTSGTPGFQDYTIPADITSIILDVQGARGGNFLFKRFGSLDAASLISTGGLGGRISAQFPVDASCEQALKEGGILRLIVGQTPNDIVLTDNLPPNLFGETRYLGHGGGGGSAILYQAPGSTEWEALVVAGGGGGAATVWNGSFATRINGFPAIQETNGANTGGNTLGGKAGSLEFINTAGGGGGILGDGQFNSTSRSVGCGGGKGLDEGADGGVSLACEGGILGGAGFGAGGSGNRGGGGGGGGYSGGNGGASESGGYGAGSFTNSIAERASFQTGSGTNNGLITITTSTEVSGELGVITRPEKECAGSTDNLYSIAPVNDATSYEWSVTGEGWAVTAGGSTPSATIAIGSGVGTVSVTATNACGSNATSTTGEIIPSTAPVINEDPASLEISFGENASFSVEAIPGGPLSDEPEISSDGIFNLDLIRRKALSYQWQVDTNNDGSFDPINLTGMYEDTDNNRATLEIKEPSVLMNGYQYRVIVNGFCLSATSSAATLTVNKAEQVITWANPTNIFSGTALSAEQLNATLITGDGALTYSPAEGTVLDAGTRTLRVDAAETANFNSAFKEVSITVEDPISITKQPAELEIIYGEVLSFSVEATGTGLSYQWQEDSGDGFIDILADGGGVGGYSGVTSATLEYNTPIVSQTGIKYRVRVTDTNGQEVISEPAILTVNPKEITASIVAQDKTYDGNSDAVATGSVPAGDVIEGDEVFVTVTNAAFSEANAGLRTVTADVSIANPN</sequence>
<organism evidence="4 5">
    <name type="scientific">Algoriphagus boritolerans DSM 17298 = JCM 18970</name>
    <dbReference type="NCBI Taxonomy" id="1120964"/>
    <lineage>
        <taxon>Bacteria</taxon>
        <taxon>Pseudomonadati</taxon>
        <taxon>Bacteroidota</taxon>
        <taxon>Cytophagia</taxon>
        <taxon>Cytophagales</taxon>
        <taxon>Cyclobacteriaceae</taxon>
        <taxon>Algoriphagus</taxon>
    </lineage>
</organism>
<dbReference type="InterPro" id="IPR041248">
    <property type="entry name" value="YDG"/>
</dbReference>
<gene>
    <name evidence="4" type="ORF">SAMN03080598_04194</name>
</gene>
<evidence type="ECO:0000259" key="3">
    <source>
        <dbReference type="Pfam" id="PF19408"/>
    </source>
</evidence>
<dbReference type="InterPro" id="IPR013783">
    <property type="entry name" value="Ig-like_fold"/>
</dbReference>
<dbReference type="EMBL" id="FNVR01000049">
    <property type="protein sequence ID" value="SEG49219.1"/>
    <property type="molecule type" value="Genomic_DNA"/>
</dbReference>
<feature type="domain" description="PKD-like" evidence="3">
    <location>
        <begin position="516"/>
        <end position="591"/>
    </location>
</feature>
<reference evidence="5" key="1">
    <citation type="submission" date="2016-10" db="EMBL/GenBank/DDBJ databases">
        <authorList>
            <person name="Varghese N."/>
            <person name="Submissions S."/>
        </authorList>
    </citation>
    <scope>NUCLEOTIDE SEQUENCE [LARGE SCALE GENOMIC DNA]</scope>
    <source>
        <strain evidence="5">DSM 17298</strain>
    </source>
</reference>
<name>A0A1H6AKG4_9BACT</name>
<protein>
    <submittedName>
        <fullName evidence="4">Uncharacterized protein</fullName>
    </submittedName>
</protein>
<keyword evidence="5" id="KW-1185">Reference proteome</keyword>
<dbReference type="Gene3D" id="2.60.40.10">
    <property type="entry name" value="Immunoglobulins"/>
    <property type="match status" value="2"/>
</dbReference>